<organism evidence="1 2">
    <name type="scientific">Cecembia calidifontis</name>
    <dbReference type="NCBI Taxonomy" id="1187080"/>
    <lineage>
        <taxon>Bacteria</taxon>
        <taxon>Pseudomonadati</taxon>
        <taxon>Bacteroidota</taxon>
        <taxon>Cytophagia</taxon>
        <taxon>Cytophagales</taxon>
        <taxon>Cyclobacteriaceae</taxon>
        <taxon>Cecembia</taxon>
    </lineage>
</organism>
<dbReference type="RefSeq" id="WP_130275914.1">
    <property type="nucleotide sequence ID" value="NZ_SGXG01000001.1"/>
</dbReference>
<comment type="caution">
    <text evidence="1">The sequence shown here is derived from an EMBL/GenBank/DDBJ whole genome shotgun (WGS) entry which is preliminary data.</text>
</comment>
<dbReference type="OrthoDB" id="1100397at2"/>
<proteinExistence type="predicted"/>
<keyword evidence="2" id="KW-1185">Reference proteome</keyword>
<protein>
    <submittedName>
        <fullName evidence="1">TolB-like protein</fullName>
    </submittedName>
</protein>
<name>A0A4Q7PAU6_9BACT</name>
<evidence type="ECO:0000313" key="1">
    <source>
        <dbReference type="EMBL" id="RZS97087.1"/>
    </source>
</evidence>
<dbReference type="AlphaFoldDB" id="A0A4Q7PAU6"/>
<evidence type="ECO:0000313" key="2">
    <source>
        <dbReference type="Proteomes" id="UP000292209"/>
    </source>
</evidence>
<dbReference type="PROSITE" id="PS51257">
    <property type="entry name" value="PROKAR_LIPOPROTEIN"/>
    <property type="match status" value="1"/>
</dbReference>
<gene>
    <name evidence="1" type="ORF">BC751_2684</name>
</gene>
<dbReference type="EMBL" id="SGXG01000001">
    <property type="protein sequence ID" value="RZS97087.1"/>
    <property type="molecule type" value="Genomic_DNA"/>
</dbReference>
<reference evidence="1 2" key="1">
    <citation type="submission" date="2019-02" db="EMBL/GenBank/DDBJ databases">
        <title>Genomic Encyclopedia of Archaeal and Bacterial Type Strains, Phase II (KMG-II): from individual species to whole genera.</title>
        <authorList>
            <person name="Goeker M."/>
        </authorList>
    </citation>
    <scope>NUCLEOTIDE SEQUENCE [LARGE SCALE GENOMIC DNA]</scope>
    <source>
        <strain evidence="1 2">DSM 21411</strain>
    </source>
</reference>
<dbReference type="Proteomes" id="UP000292209">
    <property type="component" value="Unassembled WGS sequence"/>
</dbReference>
<accession>A0A4Q7PAU6</accession>
<sequence>MNKFILFIVLIFISCKDENPVNEKILTSKKIIFNELINPQKIFLKGDYIIVFERNGIPEDKAPIHLIDLIEFKYKTSCGKIGFGPGELPDAHNFDFGFNDSTFWVYSALDKKINEFSLFFYNDLALNQIKQSEQFYKVYSALFSEEEKFIGLQVDSPHRFIEFDILNGQEEGFGKLKNFTDLKIEDSFLLSQLNMGWFGSSQNKSIFAVAYNFFPVVEIFHKETQEFYYFIKDESFKPKFKIQGNTGNDFIFWDLNSPYQFRDIWITDKHIFALFGGYSENQIQKQSTVAKQVYKLSLKGELIEIYNLDRSINNFAVNNSEDLIIGLTTDENPGIAIFEINDNAVPK</sequence>
<dbReference type="Pfam" id="PF15869">
    <property type="entry name" value="TolB_like"/>
    <property type="match status" value="1"/>
</dbReference>